<keyword evidence="4" id="KW-0479">Metal-binding</keyword>
<feature type="region of interest" description="Disordered" evidence="5">
    <location>
        <begin position="1"/>
        <end position="31"/>
    </location>
</feature>
<keyword evidence="2 3" id="KW-0342">GTP-binding</keyword>
<dbReference type="PROSITE" id="PS51417">
    <property type="entry name" value="ARF"/>
    <property type="match status" value="1"/>
</dbReference>
<feature type="binding site" evidence="3">
    <location>
        <begin position="266"/>
        <end position="269"/>
    </location>
    <ligand>
        <name>GTP</name>
        <dbReference type="ChEBI" id="CHEBI:37565"/>
    </ligand>
</feature>
<dbReference type="Gene3D" id="3.40.50.300">
    <property type="entry name" value="P-loop containing nucleotide triphosphate hydrolases"/>
    <property type="match status" value="1"/>
</dbReference>
<keyword evidence="4" id="KW-0460">Magnesium</keyword>
<dbReference type="SMART" id="SM00177">
    <property type="entry name" value="ARF"/>
    <property type="match status" value="1"/>
</dbReference>
<proteinExistence type="predicted"/>
<feature type="binding site" evidence="3">
    <location>
        <position position="212"/>
    </location>
    <ligand>
        <name>GTP</name>
        <dbReference type="ChEBI" id="CHEBI:37565"/>
    </ligand>
</feature>
<evidence type="ECO:0000313" key="8">
    <source>
        <dbReference type="Proteomes" id="UP000694426"/>
    </source>
</evidence>
<evidence type="ECO:0000313" key="7">
    <source>
        <dbReference type="Ensembl" id="ENSABRP00000019522.1"/>
    </source>
</evidence>
<dbReference type="SMART" id="SM00178">
    <property type="entry name" value="SAR"/>
    <property type="match status" value="1"/>
</dbReference>
<dbReference type="PRINTS" id="PR00328">
    <property type="entry name" value="SAR1GTPBP"/>
</dbReference>
<dbReference type="Pfam" id="PF00025">
    <property type="entry name" value="Arf"/>
    <property type="match status" value="1"/>
</dbReference>
<dbReference type="GO" id="GO:0003924">
    <property type="term" value="F:GTPase activity"/>
    <property type="evidence" value="ECO:0007669"/>
    <property type="project" value="InterPro"/>
</dbReference>
<evidence type="ECO:0000256" key="4">
    <source>
        <dbReference type="PIRSR" id="PIRSR606689-2"/>
    </source>
</evidence>
<protein>
    <submittedName>
        <fullName evidence="7">ARF like GTPase 10</fullName>
    </submittedName>
</protein>
<feature type="compositionally biased region" description="Pro residues" evidence="5">
    <location>
        <begin position="7"/>
        <end position="30"/>
    </location>
</feature>
<evidence type="ECO:0000256" key="5">
    <source>
        <dbReference type="SAM" id="MobiDB-lite"/>
    </source>
</evidence>
<name>A0A8B9CIQ7_9AVES</name>
<feature type="binding site" evidence="4">
    <location>
        <position position="190"/>
    </location>
    <ligand>
        <name>Mg(2+)</name>
        <dbReference type="ChEBI" id="CHEBI:18420"/>
    </ligand>
</feature>
<dbReference type="PANTHER" id="PTHR46724:SF1">
    <property type="entry name" value="ADP RIBOSYLATION FACTOR LIKE GTPASE 10"/>
    <property type="match status" value="1"/>
</dbReference>
<keyword evidence="8" id="KW-1185">Reference proteome</keyword>
<reference evidence="7" key="1">
    <citation type="submission" date="2025-08" db="UniProtKB">
        <authorList>
            <consortium name="Ensembl"/>
        </authorList>
    </citation>
    <scope>IDENTIFICATION</scope>
</reference>
<dbReference type="GO" id="GO:0005525">
    <property type="term" value="F:GTP binding"/>
    <property type="evidence" value="ECO:0007669"/>
    <property type="project" value="UniProtKB-KW"/>
</dbReference>
<dbReference type="AlphaFoldDB" id="A0A8B9CIQ7"/>
<dbReference type="GO" id="GO:0046872">
    <property type="term" value="F:metal ion binding"/>
    <property type="evidence" value="ECO:0007669"/>
    <property type="project" value="UniProtKB-KW"/>
</dbReference>
<keyword evidence="1 3" id="KW-0547">Nucleotide-binding</keyword>
<accession>A0A8B9CIQ7</accession>
<keyword evidence="6" id="KW-1133">Transmembrane helix</keyword>
<dbReference type="InterPro" id="IPR006689">
    <property type="entry name" value="Small_GTPase_ARF/SAR"/>
</dbReference>
<dbReference type="Ensembl" id="ENSABRT00000027554.1">
    <property type="protein sequence ID" value="ENSABRP00000019522.1"/>
    <property type="gene ID" value="ENSABRG00000016741.1"/>
</dbReference>
<dbReference type="InterPro" id="IPR053254">
    <property type="entry name" value="Arf-like_GTPase"/>
</dbReference>
<organism evidence="7 8">
    <name type="scientific">Anser brachyrhynchus</name>
    <name type="common">Pink-footed goose</name>
    <dbReference type="NCBI Taxonomy" id="132585"/>
    <lineage>
        <taxon>Eukaryota</taxon>
        <taxon>Metazoa</taxon>
        <taxon>Chordata</taxon>
        <taxon>Craniata</taxon>
        <taxon>Vertebrata</taxon>
        <taxon>Euteleostomi</taxon>
        <taxon>Archelosauria</taxon>
        <taxon>Archosauria</taxon>
        <taxon>Dinosauria</taxon>
        <taxon>Saurischia</taxon>
        <taxon>Theropoda</taxon>
        <taxon>Coelurosauria</taxon>
        <taxon>Aves</taxon>
        <taxon>Neognathae</taxon>
        <taxon>Galloanserae</taxon>
        <taxon>Anseriformes</taxon>
        <taxon>Anatidae</taxon>
        <taxon>Anserinae</taxon>
        <taxon>Anser</taxon>
    </lineage>
</organism>
<evidence type="ECO:0000256" key="6">
    <source>
        <dbReference type="SAM" id="Phobius"/>
    </source>
</evidence>
<dbReference type="Proteomes" id="UP000694426">
    <property type="component" value="Unplaced"/>
</dbReference>
<evidence type="ECO:0000256" key="2">
    <source>
        <dbReference type="ARBA" id="ARBA00023134"/>
    </source>
</evidence>
<dbReference type="PANTHER" id="PTHR46724">
    <property type="entry name" value="ADP-RIBOSYLATION FACTOR-LIKE PROTEIN 9-RELATED"/>
    <property type="match status" value="1"/>
</dbReference>
<keyword evidence="6" id="KW-0472">Membrane</keyword>
<evidence type="ECO:0000256" key="1">
    <source>
        <dbReference type="ARBA" id="ARBA00022741"/>
    </source>
</evidence>
<feature type="binding site" evidence="4">
    <location>
        <position position="172"/>
    </location>
    <ligand>
        <name>Mg(2+)</name>
        <dbReference type="ChEBI" id="CHEBI:18420"/>
    </ligand>
</feature>
<dbReference type="GeneTree" id="ENSGT00940000160017"/>
<reference evidence="7" key="2">
    <citation type="submission" date="2025-09" db="UniProtKB">
        <authorList>
            <consortium name="Ensembl"/>
        </authorList>
    </citation>
    <scope>IDENTIFICATION</scope>
</reference>
<keyword evidence="6" id="KW-0812">Transmembrane</keyword>
<dbReference type="InterPro" id="IPR027417">
    <property type="entry name" value="P-loop_NTPase"/>
</dbReference>
<gene>
    <name evidence="7" type="primary">ARL10</name>
</gene>
<feature type="transmembrane region" description="Helical" evidence="6">
    <location>
        <begin position="103"/>
        <end position="125"/>
    </location>
</feature>
<dbReference type="SUPFAM" id="SSF52540">
    <property type="entry name" value="P-loop containing nucleoside triphosphate hydrolases"/>
    <property type="match status" value="1"/>
</dbReference>
<evidence type="ECO:0000256" key="3">
    <source>
        <dbReference type="PIRSR" id="PIRSR606689-1"/>
    </source>
</evidence>
<feature type="binding site" evidence="3">
    <location>
        <begin position="165"/>
        <end position="172"/>
    </location>
    <ligand>
        <name>GTP</name>
        <dbReference type="ChEBI" id="CHEBI:37565"/>
    </ligand>
</feature>
<sequence>MPLQLPAIPPPSSLPPCLHPPTHPPGPLPALPALHPSLDRAPIGLPSSPLSSAVTLGAGAAVVLHIWQVAGLAGCTSGRTAGSPGPAARCRCRMAPPRALRDLTLALGAAVVALGSLLFIAWKLYFRDTELGASWDSWWEREVRELRDRAPAGSTVEWKQVLVLGLDGAGKSSVLHYICSQTARKRIPPTLGFNSAQLHVEGLEMDLLEVGGSQNLRAYWSHYLSEAHVLVFVVDSVDRSRLLTARQELHALLAEEPRLPLVVLANKQDKSHALSTEELQEELALHSLSGQRELFLLPTSATWASLSTATSVLRVKSLLVSLLSQP</sequence>